<reference evidence="5" key="1">
    <citation type="journal article" date="2016" name="Nature">
        <title>The genome of the seagrass Zostera marina reveals angiosperm adaptation to the sea.</title>
        <authorList>
            <person name="Olsen J.L."/>
            <person name="Rouze P."/>
            <person name="Verhelst B."/>
            <person name="Lin Y.-C."/>
            <person name="Bayer T."/>
            <person name="Collen J."/>
            <person name="Dattolo E."/>
            <person name="De Paoli E."/>
            <person name="Dittami S."/>
            <person name="Maumus F."/>
            <person name="Michel G."/>
            <person name="Kersting A."/>
            <person name="Lauritano C."/>
            <person name="Lohaus R."/>
            <person name="Toepel M."/>
            <person name="Tonon T."/>
            <person name="Vanneste K."/>
            <person name="Amirebrahimi M."/>
            <person name="Brakel J."/>
            <person name="Bostroem C."/>
            <person name="Chovatia M."/>
            <person name="Grimwood J."/>
            <person name="Jenkins J.W."/>
            <person name="Jueterbock A."/>
            <person name="Mraz A."/>
            <person name="Stam W.T."/>
            <person name="Tice H."/>
            <person name="Bornberg-Bauer E."/>
            <person name="Green P.J."/>
            <person name="Pearson G.A."/>
            <person name="Procaccini G."/>
            <person name="Duarte C.M."/>
            <person name="Schmutz J."/>
            <person name="Reusch T.B.H."/>
            <person name="Van de Peer Y."/>
        </authorList>
    </citation>
    <scope>NUCLEOTIDE SEQUENCE [LARGE SCALE GENOMIC DNA]</scope>
    <source>
        <strain evidence="5">cv. Finnish</strain>
    </source>
</reference>
<proteinExistence type="predicted"/>
<evidence type="ECO:0000259" key="3">
    <source>
        <dbReference type="Pfam" id="PF25972"/>
    </source>
</evidence>
<evidence type="ECO:0000256" key="2">
    <source>
        <dbReference type="SAM" id="MobiDB-lite"/>
    </source>
</evidence>
<dbReference type="OrthoDB" id="5599468at2759"/>
<dbReference type="Gene3D" id="6.10.250.3110">
    <property type="match status" value="1"/>
</dbReference>
<accession>A0A0K9PVY4</accession>
<feature type="domain" description="At4g15545-like C-terminal" evidence="3">
    <location>
        <begin position="224"/>
        <end position="288"/>
    </location>
</feature>
<dbReference type="OMA" id="DSIRPRI"/>
<evidence type="ECO:0000256" key="1">
    <source>
        <dbReference type="SAM" id="Coils"/>
    </source>
</evidence>
<keyword evidence="1" id="KW-0175">Coiled coil</keyword>
<feature type="coiled-coil region" evidence="1">
    <location>
        <begin position="66"/>
        <end position="121"/>
    </location>
</feature>
<evidence type="ECO:0000313" key="5">
    <source>
        <dbReference type="Proteomes" id="UP000036987"/>
    </source>
</evidence>
<dbReference type="EMBL" id="LFYR01000631">
    <property type="protein sequence ID" value="KMZ72422.1"/>
    <property type="molecule type" value="Genomic_DNA"/>
</dbReference>
<gene>
    <name evidence="4" type="ORF">ZOSMA_164G00040</name>
</gene>
<dbReference type="InterPro" id="IPR058936">
    <property type="entry name" value="At4g15545-like"/>
</dbReference>
<protein>
    <recommendedName>
        <fullName evidence="3">At4g15545-like C-terminal domain-containing protein</fullName>
    </recommendedName>
</protein>
<dbReference type="PANTHER" id="PTHR47383">
    <property type="entry name" value="OS03G0659800 PROTEIN"/>
    <property type="match status" value="1"/>
</dbReference>
<comment type="caution">
    <text evidence="4">The sequence shown here is derived from an EMBL/GenBank/DDBJ whole genome shotgun (WGS) entry which is preliminary data.</text>
</comment>
<feature type="region of interest" description="Disordered" evidence="2">
    <location>
        <begin position="139"/>
        <end position="185"/>
    </location>
</feature>
<dbReference type="Proteomes" id="UP000036987">
    <property type="component" value="Unassembled WGS sequence"/>
</dbReference>
<organism evidence="4 5">
    <name type="scientific">Zostera marina</name>
    <name type="common">Eelgrass</name>
    <dbReference type="NCBI Taxonomy" id="29655"/>
    <lineage>
        <taxon>Eukaryota</taxon>
        <taxon>Viridiplantae</taxon>
        <taxon>Streptophyta</taxon>
        <taxon>Embryophyta</taxon>
        <taxon>Tracheophyta</taxon>
        <taxon>Spermatophyta</taxon>
        <taxon>Magnoliopsida</taxon>
        <taxon>Liliopsida</taxon>
        <taxon>Zosteraceae</taxon>
        <taxon>Zostera</taxon>
    </lineage>
</organism>
<dbReference type="AlphaFoldDB" id="A0A0K9PVY4"/>
<dbReference type="PANTHER" id="PTHR47383:SF3">
    <property type="entry name" value="WAT1-RELATED PROTEIN"/>
    <property type="match status" value="1"/>
</dbReference>
<evidence type="ECO:0000313" key="4">
    <source>
        <dbReference type="EMBL" id="KMZ72422.1"/>
    </source>
</evidence>
<keyword evidence="5" id="KW-1185">Reference proteome</keyword>
<feature type="compositionally biased region" description="Low complexity" evidence="2">
    <location>
        <begin position="146"/>
        <end position="172"/>
    </location>
</feature>
<dbReference type="InterPro" id="IPR058935">
    <property type="entry name" value="At4g15545-like_C"/>
</dbReference>
<sequence length="288" mass="31791">MVPNKTGGNNPTTHLIFFSPPPLSLSSSQGIEMELPEEILAVLPEDPFAQLDLAKKITSIALSSRVTSLELEITSLQQKLNEVNNLVDDMSDQLTCSEKEKESLKAENSMLTNTVRRLSRDVSKLEGFRRTLTKSLQIETGEVDQSSTSLSPSSLRPPTSTTSDHSNSSTTTVEPNGFPPKHPSARIISQRHSFTGSRSTSGMVSPLISAIPRSNSMSHIEKNRIDGKEFFQQVRTRLSPDQFSSFLSNIKELNSGKQSREETLQRAVGIFGPNSEDLCAIFQRLITR</sequence>
<dbReference type="GO" id="GO:0080119">
    <property type="term" value="P:ER body organization"/>
    <property type="evidence" value="ECO:0000318"/>
    <property type="project" value="GO_Central"/>
</dbReference>
<dbReference type="Pfam" id="PF25972">
    <property type="entry name" value="At4g15545_C"/>
    <property type="match status" value="1"/>
</dbReference>
<dbReference type="STRING" id="29655.A0A0K9PVY4"/>
<name>A0A0K9PVY4_ZOSMR</name>
<dbReference type="GO" id="GO:0010168">
    <property type="term" value="C:ER body"/>
    <property type="evidence" value="ECO:0000318"/>
    <property type="project" value="GO_Central"/>
</dbReference>